<dbReference type="AlphaFoldDB" id="A0A3D8SQ27"/>
<evidence type="ECO:0000313" key="9">
    <source>
        <dbReference type="EMBL" id="RDW88429.1"/>
    </source>
</evidence>
<keyword evidence="4" id="KW-0560">Oxidoreductase</keyword>
<keyword evidence="8" id="KW-1133">Transmembrane helix</keyword>
<evidence type="ECO:0000313" key="10">
    <source>
        <dbReference type="Proteomes" id="UP000256645"/>
    </source>
</evidence>
<evidence type="ECO:0000256" key="5">
    <source>
        <dbReference type="ARBA" id="ARBA00023004"/>
    </source>
</evidence>
<comment type="caution">
    <text evidence="9">The sequence shown here is derived from an EMBL/GenBank/DDBJ whole genome shotgun (WGS) entry which is preliminary data.</text>
</comment>
<keyword evidence="5 6" id="KW-0408">Iron</keyword>
<dbReference type="SUPFAM" id="SSF48264">
    <property type="entry name" value="Cytochrome P450"/>
    <property type="match status" value="1"/>
</dbReference>
<dbReference type="GO" id="GO:0005506">
    <property type="term" value="F:iron ion binding"/>
    <property type="evidence" value="ECO:0007669"/>
    <property type="project" value="InterPro"/>
</dbReference>
<reference evidence="9 10" key="1">
    <citation type="journal article" date="2018" name="IMA Fungus">
        <title>IMA Genome-F 9: Draft genome sequence of Annulohypoxylon stygium, Aspergillus mulundensis, Berkeleyomyces basicola (syn. Thielaviopsis basicola), Ceratocystis smalleyi, two Cercospora beticola strains, Coleophoma cylindrospora, Fusarium fracticaudum, Phialophora cf. hyalina, and Morchella septimelata.</title>
        <authorList>
            <person name="Wingfield B.D."/>
            <person name="Bills G.F."/>
            <person name="Dong Y."/>
            <person name="Huang W."/>
            <person name="Nel W.J."/>
            <person name="Swalarsk-Parry B.S."/>
            <person name="Vaghefi N."/>
            <person name="Wilken P.M."/>
            <person name="An Z."/>
            <person name="de Beer Z.W."/>
            <person name="De Vos L."/>
            <person name="Chen L."/>
            <person name="Duong T.A."/>
            <person name="Gao Y."/>
            <person name="Hammerbacher A."/>
            <person name="Kikkert J.R."/>
            <person name="Li Y."/>
            <person name="Li H."/>
            <person name="Li K."/>
            <person name="Li Q."/>
            <person name="Liu X."/>
            <person name="Ma X."/>
            <person name="Naidoo K."/>
            <person name="Pethybridge S.J."/>
            <person name="Sun J."/>
            <person name="Steenkamp E.T."/>
            <person name="van der Nest M.A."/>
            <person name="van Wyk S."/>
            <person name="Wingfield M.J."/>
            <person name="Xiong C."/>
            <person name="Yue Q."/>
            <person name="Zhang X."/>
        </authorList>
    </citation>
    <scope>NUCLEOTIDE SEQUENCE [LARGE SCALE GENOMIC DNA]</scope>
    <source>
        <strain evidence="9 10">BP6252</strain>
    </source>
</reference>
<evidence type="ECO:0000256" key="3">
    <source>
        <dbReference type="ARBA" id="ARBA00022723"/>
    </source>
</evidence>
<dbReference type="Gene3D" id="1.10.630.10">
    <property type="entry name" value="Cytochrome P450"/>
    <property type="match status" value="1"/>
</dbReference>
<keyword evidence="3 6" id="KW-0479">Metal-binding</keyword>
<dbReference type="STRING" id="1849047.A0A3D8SQ27"/>
<dbReference type="EMBL" id="PDLM01000001">
    <property type="protein sequence ID" value="RDW88429.1"/>
    <property type="molecule type" value="Genomic_DNA"/>
</dbReference>
<keyword evidence="8" id="KW-0812">Transmembrane</keyword>
<feature type="transmembrane region" description="Helical" evidence="8">
    <location>
        <begin position="12"/>
        <end position="34"/>
    </location>
</feature>
<organism evidence="9 10">
    <name type="scientific">Coleophoma cylindrospora</name>
    <dbReference type="NCBI Taxonomy" id="1849047"/>
    <lineage>
        <taxon>Eukaryota</taxon>
        <taxon>Fungi</taxon>
        <taxon>Dikarya</taxon>
        <taxon>Ascomycota</taxon>
        <taxon>Pezizomycotina</taxon>
        <taxon>Leotiomycetes</taxon>
        <taxon>Helotiales</taxon>
        <taxon>Dermateaceae</taxon>
        <taxon>Coleophoma</taxon>
    </lineage>
</organism>
<keyword evidence="8" id="KW-0472">Membrane</keyword>
<dbReference type="GO" id="GO:0020037">
    <property type="term" value="F:heme binding"/>
    <property type="evidence" value="ECO:0007669"/>
    <property type="project" value="InterPro"/>
</dbReference>
<evidence type="ECO:0000256" key="2">
    <source>
        <dbReference type="ARBA" id="ARBA00010617"/>
    </source>
</evidence>
<feature type="region of interest" description="Disordered" evidence="7">
    <location>
        <begin position="539"/>
        <end position="564"/>
    </location>
</feature>
<protein>
    <recommendedName>
        <fullName evidence="11">Cytochrome P450</fullName>
    </recommendedName>
</protein>
<evidence type="ECO:0000256" key="1">
    <source>
        <dbReference type="ARBA" id="ARBA00001971"/>
    </source>
</evidence>
<name>A0A3D8SQ27_9HELO</name>
<evidence type="ECO:0000256" key="8">
    <source>
        <dbReference type="SAM" id="Phobius"/>
    </source>
</evidence>
<feature type="binding site" description="axial binding residue" evidence="6">
    <location>
        <position position="477"/>
    </location>
    <ligand>
        <name>heme</name>
        <dbReference type="ChEBI" id="CHEBI:30413"/>
    </ligand>
    <ligandPart>
        <name>Fe</name>
        <dbReference type="ChEBI" id="CHEBI:18248"/>
    </ligandPart>
</feature>
<dbReference type="PANTHER" id="PTHR46206">
    <property type="entry name" value="CYTOCHROME P450"/>
    <property type="match status" value="1"/>
</dbReference>
<dbReference type="PRINTS" id="PR00465">
    <property type="entry name" value="EP450IV"/>
</dbReference>
<dbReference type="Pfam" id="PF00067">
    <property type="entry name" value="p450"/>
    <property type="match status" value="1"/>
</dbReference>
<comment type="similarity">
    <text evidence="2">Belongs to the cytochrome P450 family.</text>
</comment>
<sequence length="564" mass="63344">MESGLADNRPQAFLFRLILYTAIGILAVWLYHLMKPALVAALSPDYRNFNWVDGKRGVGSFLKSTWNVAFKSEELFAEIHRKIRGAHHDKINLIPIPHCSTGFMLMVPKTLLNEYVRQPENDISLRRYTLQALVPDYTTLGAHIVIHPVYRNVVHKELYQNLADKMEMVNEEMVMSINEVIAQHVGPNGEAKINMWDTANRLLSRSANRVISGYPLCRNQEYQDATAEYAATFFASALYARFIPSLLRPLLLPLVCRPLMRCIKTAAKHAVPVIKERMAIIDAAEEKGGEPNLPNDMLSAIIVAAKKDSNAAAEYDPLVIVARMMVLNFVQSYTNLVTMTNLVYDLISLPEGDFETMVGDLRAEIDSEMAKGDGFSHNFFQRLNLMDSFIRESIRYNPIGETGLERIVGKSGGFTFSNGTHVPQGALLAAPIKVYQRDETAYPGGFNPRRSMQDPEHPKVTDISPSFLNFGLGRGACPGRWFTNNLLKLVLTHLLLEYDFERLETRPQNVRKVTLDEPCGRFLITLKKRQVQNGIQASGEHAGYTGHSGLQYRPRATPGYGTAL</sequence>
<keyword evidence="10" id="KW-1185">Reference proteome</keyword>
<gene>
    <name evidence="9" type="ORF">BP6252_00461</name>
</gene>
<keyword evidence="6" id="KW-0349">Heme</keyword>
<dbReference type="OrthoDB" id="1844152at2759"/>
<comment type="cofactor">
    <cofactor evidence="1 6">
        <name>heme</name>
        <dbReference type="ChEBI" id="CHEBI:30413"/>
    </cofactor>
</comment>
<dbReference type="GO" id="GO:0016705">
    <property type="term" value="F:oxidoreductase activity, acting on paired donors, with incorporation or reduction of molecular oxygen"/>
    <property type="evidence" value="ECO:0007669"/>
    <property type="project" value="InterPro"/>
</dbReference>
<dbReference type="GO" id="GO:0004497">
    <property type="term" value="F:monooxygenase activity"/>
    <property type="evidence" value="ECO:0007669"/>
    <property type="project" value="InterPro"/>
</dbReference>
<proteinExistence type="inferred from homology"/>
<dbReference type="InterPro" id="IPR036396">
    <property type="entry name" value="Cyt_P450_sf"/>
</dbReference>
<accession>A0A3D8SQ27</accession>
<dbReference type="CDD" id="cd11041">
    <property type="entry name" value="CYP503A1-like"/>
    <property type="match status" value="1"/>
</dbReference>
<evidence type="ECO:0000256" key="4">
    <source>
        <dbReference type="ARBA" id="ARBA00023002"/>
    </source>
</evidence>
<evidence type="ECO:0000256" key="6">
    <source>
        <dbReference type="PIRSR" id="PIRSR602403-1"/>
    </source>
</evidence>
<dbReference type="InterPro" id="IPR001128">
    <property type="entry name" value="Cyt_P450"/>
</dbReference>
<evidence type="ECO:0000256" key="7">
    <source>
        <dbReference type="SAM" id="MobiDB-lite"/>
    </source>
</evidence>
<dbReference type="InterPro" id="IPR002403">
    <property type="entry name" value="Cyt_P450_E_grp-IV"/>
</dbReference>
<dbReference type="Proteomes" id="UP000256645">
    <property type="component" value="Unassembled WGS sequence"/>
</dbReference>
<evidence type="ECO:0008006" key="11">
    <source>
        <dbReference type="Google" id="ProtNLM"/>
    </source>
</evidence>